<feature type="chain" id="PRO_5008058497" description="Mid2 domain-containing protein" evidence="3">
    <location>
        <begin position="21"/>
        <end position="310"/>
    </location>
</feature>
<feature type="region of interest" description="Disordered" evidence="1">
    <location>
        <begin position="151"/>
        <end position="178"/>
    </location>
</feature>
<keyword evidence="2" id="KW-0812">Transmembrane</keyword>
<dbReference type="OrthoDB" id="3800140at2759"/>
<keyword evidence="2" id="KW-1133">Transmembrane helix</keyword>
<evidence type="ECO:0000256" key="1">
    <source>
        <dbReference type="SAM" id="MobiDB-lite"/>
    </source>
</evidence>
<name>A0A177CN20_9PLEO</name>
<feature type="signal peptide" evidence="3">
    <location>
        <begin position="1"/>
        <end position="20"/>
    </location>
</feature>
<feature type="transmembrane region" description="Helical" evidence="2">
    <location>
        <begin position="194"/>
        <end position="216"/>
    </location>
</feature>
<protein>
    <recommendedName>
        <fullName evidence="6">Mid2 domain-containing protein</fullName>
    </recommendedName>
</protein>
<reference evidence="4 5" key="1">
    <citation type="submission" date="2016-05" db="EMBL/GenBank/DDBJ databases">
        <title>Comparative analysis of secretome profiles of manganese(II)-oxidizing ascomycete fungi.</title>
        <authorList>
            <consortium name="DOE Joint Genome Institute"/>
            <person name="Zeiner C.A."/>
            <person name="Purvine S.O."/>
            <person name="Zink E.M."/>
            <person name="Wu S."/>
            <person name="Pasa-Tolic L."/>
            <person name="Chaput D.L."/>
            <person name="Haridas S."/>
            <person name="Grigoriev I.V."/>
            <person name="Santelli C.M."/>
            <person name="Hansel C.M."/>
        </authorList>
    </citation>
    <scope>NUCLEOTIDE SEQUENCE [LARGE SCALE GENOMIC DNA]</scope>
    <source>
        <strain evidence="4 5">AP3s5-JAC2a</strain>
    </source>
</reference>
<evidence type="ECO:0008006" key="6">
    <source>
        <dbReference type="Google" id="ProtNLM"/>
    </source>
</evidence>
<dbReference type="GeneID" id="28763575"/>
<dbReference type="EMBL" id="KV441550">
    <property type="protein sequence ID" value="OAG08914.1"/>
    <property type="molecule type" value="Genomic_DNA"/>
</dbReference>
<proteinExistence type="predicted"/>
<evidence type="ECO:0000256" key="3">
    <source>
        <dbReference type="SAM" id="SignalP"/>
    </source>
</evidence>
<keyword evidence="2" id="KW-0472">Membrane</keyword>
<gene>
    <name evidence="4" type="ORF">CC84DRAFT_1174314</name>
</gene>
<evidence type="ECO:0000313" key="4">
    <source>
        <dbReference type="EMBL" id="OAG08914.1"/>
    </source>
</evidence>
<evidence type="ECO:0000256" key="2">
    <source>
        <dbReference type="SAM" id="Phobius"/>
    </source>
</evidence>
<dbReference type="Proteomes" id="UP000077069">
    <property type="component" value="Unassembled WGS sequence"/>
</dbReference>
<feature type="region of interest" description="Disordered" evidence="1">
    <location>
        <begin position="233"/>
        <end position="310"/>
    </location>
</feature>
<feature type="compositionally biased region" description="Basic and acidic residues" evidence="1">
    <location>
        <begin position="251"/>
        <end position="261"/>
    </location>
</feature>
<keyword evidence="5" id="KW-1185">Reference proteome</keyword>
<sequence>MLPSLLIAYLAVISTPLVTAKTFWWSYQGEIDTESYDPIFEICADKNATSCAACNSSPGDDRVGAKLCESLDKLDNICYEPKREETCCKDKYGTSCFKDFYCAYTSENVAFCCADGEDVEDCGGKFNQTLSDEKNDDQASATVASAFQPSMTATDQTRVARPERTSPPKIVPGSTTAYAKDPEVEKKMSAAVKIGIAIGVIAVVGILLTLAIMALIHWRKKTKYNAIGHGQAVDAKHTAPSSGTPGPFEPMRNEPLPHDPRQSWMASPPPQHSEPTTPNPFSDGAAYSDHPAHPQHPIELQHIPPPGHHS</sequence>
<dbReference type="AlphaFoldDB" id="A0A177CN20"/>
<organism evidence="4 5">
    <name type="scientific">Paraphaeosphaeria sporulosa</name>
    <dbReference type="NCBI Taxonomy" id="1460663"/>
    <lineage>
        <taxon>Eukaryota</taxon>
        <taxon>Fungi</taxon>
        <taxon>Dikarya</taxon>
        <taxon>Ascomycota</taxon>
        <taxon>Pezizomycotina</taxon>
        <taxon>Dothideomycetes</taxon>
        <taxon>Pleosporomycetidae</taxon>
        <taxon>Pleosporales</taxon>
        <taxon>Massarineae</taxon>
        <taxon>Didymosphaeriaceae</taxon>
        <taxon>Paraphaeosphaeria</taxon>
    </lineage>
</organism>
<dbReference type="InParanoid" id="A0A177CN20"/>
<evidence type="ECO:0000313" key="5">
    <source>
        <dbReference type="Proteomes" id="UP000077069"/>
    </source>
</evidence>
<dbReference type="RefSeq" id="XP_018039279.1">
    <property type="nucleotide sequence ID" value="XM_018180089.1"/>
</dbReference>
<keyword evidence="3" id="KW-0732">Signal</keyword>
<accession>A0A177CN20</accession>